<keyword evidence="1" id="KW-0732">Signal</keyword>
<sequence length="419" mass="44304">MTDNASTRVRRTAVRVAAALLAGTTVLAVAPAAWATGAPVDRPAAAEEARPDGAALRKALDALVSEGGSSAALGEVRDHGRVVWRGAAGTGDLDTGSPARADGRFRIGSVTKTFVSTVVLQLVGEGRVGLDDPVERYLPGAVRGGDTITVRQLLNHTSGLYSYTDEPGFFFEDEATLRSWLDERRWTTYRPQQLVDIANRHEPYFPPGQGWRYSNTNYVLAGMLVEKVTGRSWNQEVERRIIRPLGLAHTSMPDTATTVPGVHAHGYLKLPSGGRADVTELNPTMAGSAGAGISTTDDLARFNAALLGGRLLRPAQLAEMKTTVDVGQGFGYGLGLMKYPAPCGEFWGHGGGIPGYETMILGDAQGRRQVALSQNPFEEAAPETGQRVTNAFLLGAACPGSGTGGAQVPQLGENPASLR</sequence>
<name>A0AAU8K3I7_9ACTN</name>
<dbReference type="InterPro" id="IPR006311">
    <property type="entry name" value="TAT_signal"/>
</dbReference>
<dbReference type="AlphaFoldDB" id="A0AAU8K3I7"/>
<keyword evidence="3" id="KW-0378">Hydrolase</keyword>
<dbReference type="PANTHER" id="PTHR46825">
    <property type="entry name" value="D-ALANYL-D-ALANINE-CARBOXYPEPTIDASE/ENDOPEPTIDASE AMPH"/>
    <property type="match status" value="1"/>
</dbReference>
<organism evidence="3">
    <name type="scientific">Kitasatospora camelliae</name>
    <dbReference type="NCBI Taxonomy" id="3156397"/>
    <lineage>
        <taxon>Bacteria</taxon>
        <taxon>Bacillati</taxon>
        <taxon>Actinomycetota</taxon>
        <taxon>Actinomycetes</taxon>
        <taxon>Kitasatosporales</taxon>
        <taxon>Streptomycetaceae</taxon>
        <taxon>Kitasatospora</taxon>
    </lineage>
</organism>
<protein>
    <submittedName>
        <fullName evidence="3">Serine hydrolase domain-containing protein</fullName>
        <ecNumber evidence="3">3.1.1.103</ecNumber>
    </submittedName>
</protein>
<dbReference type="RefSeq" id="WP_354643543.1">
    <property type="nucleotide sequence ID" value="NZ_CP159872.1"/>
</dbReference>
<evidence type="ECO:0000256" key="1">
    <source>
        <dbReference type="SAM" id="SignalP"/>
    </source>
</evidence>
<accession>A0AAU8K3I7</accession>
<dbReference type="EC" id="3.1.1.103" evidence="3"/>
<feature type="chain" id="PRO_5043526665" evidence="1">
    <location>
        <begin position="36"/>
        <end position="419"/>
    </location>
</feature>
<dbReference type="SUPFAM" id="SSF56601">
    <property type="entry name" value="beta-lactamase/transpeptidase-like"/>
    <property type="match status" value="1"/>
</dbReference>
<dbReference type="PROSITE" id="PS51318">
    <property type="entry name" value="TAT"/>
    <property type="match status" value="1"/>
</dbReference>
<dbReference type="InterPro" id="IPR012338">
    <property type="entry name" value="Beta-lactam/transpept-like"/>
</dbReference>
<dbReference type="InterPro" id="IPR050491">
    <property type="entry name" value="AmpC-like"/>
</dbReference>
<dbReference type="GO" id="GO:0016787">
    <property type="term" value="F:hydrolase activity"/>
    <property type="evidence" value="ECO:0007669"/>
    <property type="project" value="UniProtKB-KW"/>
</dbReference>
<feature type="domain" description="Beta-lactamase-related" evidence="2">
    <location>
        <begin position="61"/>
        <end position="378"/>
    </location>
</feature>
<dbReference type="InterPro" id="IPR001466">
    <property type="entry name" value="Beta-lactam-related"/>
</dbReference>
<dbReference type="Pfam" id="PF00144">
    <property type="entry name" value="Beta-lactamase"/>
    <property type="match status" value="1"/>
</dbReference>
<evidence type="ECO:0000313" key="3">
    <source>
        <dbReference type="EMBL" id="XCM82612.1"/>
    </source>
</evidence>
<gene>
    <name evidence="3" type="ORF">ABWK59_28745</name>
</gene>
<reference evidence="3" key="1">
    <citation type="submission" date="2024-06" db="EMBL/GenBank/DDBJ databases">
        <title>The genome sequences of Kitasatospora sp. strain HUAS MG31.</title>
        <authorList>
            <person name="Mo P."/>
        </authorList>
    </citation>
    <scope>NUCLEOTIDE SEQUENCE</scope>
    <source>
        <strain evidence="3">HUAS MG31</strain>
    </source>
</reference>
<dbReference type="Gene3D" id="3.40.710.10">
    <property type="entry name" value="DD-peptidase/beta-lactamase superfamily"/>
    <property type="match status" value="1"/>
</dbReference>
<feature type="signal peptide" evidence="1">
    <location>
        <begin position="1"/>
        <end position="35"/>
    </location>
</feature>
<dbReference type="EMBL" id="CP159872">
    <property type="protein sequence ID" value="XCM82612.1"/>
    <property type="molecule type" value="Genomic_DNA"/>
</dbReference>
<dbReference type="KEGG" id="kcm:ABWK59_28745"/>
<evidence type="ECO:0000259" key="2">
    <source>
        <dbReference type="Pfam" id="PF00144"/>
    </source>
</evidence>
<proteinExistence type="predicted"/>
<dbReference type="PANTHER" id="PTHR46825:SF7">
    <property type="entry name" value="D-ALANYL-D-ALANINE CARBOXYPEPTIDASE"/>
    <property type="match status" value="1"/>
</dbReference>